<proteinExistence type="inferred from homology"/>
<keyword evidence="10" id="KW-1185">Reference proteome</keyword>
<sequence>MRTERRGVQILRLSPGALPNATTGRFVLLVVTALASAGYLYAWLAEQHDTISSAPLFCVRGAQAAHAVPPELLIEWYGGCVRWLGIREALVVVEFTGLFVAATVLVYLALPWLSSRGLVAEHDASGFVPPECWARYRAELPPGRPVPKLYVDLAPVTGGARAYGRIGDYRVVVDSAVLMQEDTTALRRYLAHEMVHLDNRDVDLTYAAVAVWWTFVPFTVLPLGLVAWRQPALLGDFSWRVCVLLGMLYLVRALVLRTREFYADVGSVRSPAEEAELVAALSLRAAPVTGPWWRRLAASRRRWNHPAVESRHRTLRGDDRLFRVDRPGAAAAGLLVGMAYPPADYVLSLALPNSANLRGWICGVMFGALIATIITGSVWRSALWELAGGRRRAVWPVALAFVGGLLLGQVLTPRLPGLGGWGRSSRRC</sequence>
<protein>
    <submittedName>
        <fullName evidence="9">M48 family metalloprotease</fullName>
    </submittedName>
</protein>
<keyword evidence="5 6" id="KW-0482">Metalloprotease</keyword>
<feature type="transmembrane region" description="Helical" evidence="7">
    <location>
        <begin position="393"/>
        <end position="411"/>
    </location>
</feature>
<accession>A0ABX0Z7C9</accession>
<evidence type="ECO:0000256" key="3">
    <source>
        <dbReference type="ARBA" id="ARBA00022801"/>
    </source>
</evidence>
<evidence type="ECO:0000256" key="4">
    <source>
        <dbReference type="ARBA" id="ARBA00022833"/>
    </source>
</evidence>
<feature type="transmembrane region" description="Helical" evidence="7">
    <location>
        <begin position="204"/>
        <end position="225"/>
    </location>
</feature>
<feature type="domain" description="Peptidase M48" evidence="8">
    <location>
        <begin position="160"/>
        <end position="316"/>
    </location>
</feature>
<dbReference type="InterPro" id="IPR001915">
    <property type="entry name" value="Peptidase_M48"/>
</dbReference>
<keyword evidence="4 6" id="KW-0862">Zinc</keyword>
<name>A0ABX0Z7C9_9ACTN</name>
<keyword evidence="3 6" id="KW-0378">Hydrolase</keyword>
<feature type="transmembrane region" description="Helical" evidence="7">
    <location>
        <begin position="89"/>
        <end position="110"/>
    </location>
</feature>
<feature type="transmembrane region" description="Helical" evidence="7">
    <location>
        <begin position="26"/>
        <end position="44"/>
    </location>
</feature>
<evidence type="ECO:0000259" key="8">
    <source>
        <dbReference type="Pfam" id="PF01435"/>
    </source>
</evidence>
<evidence type="ECO:0000256" key="2">
    <source>
        <dbReference type="ARBA" id="ARBA00022723"/>
    </source>
</evidence>
<feature type="transmembrane region" description="Helical" evidence="7">
    <location>
        <begin position="357"/>
        <end position="381"/>
    </location>
</feature>
<keyword evidence="1 6" id="KW-0645">Protease</keyword>
<organism evidence="9 10">
    <name type="scientific">Micromonospora thermarum</name>
    <dbReference type="NCBI Taxonomy" id="2720024"/>
    <lineage>
        <taxon>Bacteria</taxon>
        <taxon>Bacillati</taxon>
        <taxon>Actinomycetota</taxon>
        <taxon>Actinomycetes</taxon>
        <taxon>Micromonosporales</taxon>
        <taxon>Micromonosporaceae</taxon>
        <taxon>Micromonospora</taxon>
    </lineage>
</organism>
<evidence type="ECO:0000256" key="7">
    <source>
        <dbReference type="SAM" id="Phobius"/>
    </source>
</evidence>
<comment type="cofactor">
    <cofactor evidence="6">
        <name>Zn(2+)</name>
        <dbReference type="ChEBI" id="CHEBI:29105"/>
    </cofactor>
    <text evidence="6">Binds 1 zinc ion per subunit.</text>
</comment>
<evidence type="ECO:0000256" key="6">
    <source>
        <dbReference type="RuleBase" id="RU003983"/>
    </source>
</evidence>
<evidence type="ECO:0000313" key="10">
    <source>
        <dbReference type="Proteomes" id="UP000783871"/>
    </source>
</evidence>
<evidence type="ECO:0000256" key="5">
    <source>
        <dbReference type="ARBA" id="ARBA00023049"/>
    </source>
</evidence>
<dbReference type="RefSeq" id="WP_168002129.1">
    <property type="nucleotide sequence ID" value="NZ_JAATEO010000018.1"/>
</dbReference>
<keyword evidence="2" id="KW-0479">Metal-binding</keyword>
<evidence type="ECO:0000313" key="9">
    <source>
        <dbReference type="EMBL" id="NJP33760.1"/>
    </source>
</evidence>
<dbReference type="EMBL" id="JAATEO010000018">
    <property type="protein sequence ID" value="NJP33760.1"/>
    <property type="molecule type" value="Genomic_DNA"/>
</dbReference>
<comment type="caution">
    <text evidence="9">The sequence shown here is derived from an EMBL/GenBank/DDBJ whole genome shotgun (WGS) entry which is preliminary data.</text>
</comment>
<feature type="transmembrane region" description="Helical" evidence="7">
    <location>
        <begin position="237"/>
        <end position="255"/>
    </location>
</feature>
<keyword evidence="7" id="KW-0472">Membrane</keyword>
<feature type="transmembrane region" description="Helical" evidence="7">
    <location>
        <begin position="329"/>
        <end position="351"/>
    </location>
</feature>
<gene>
    <name evidence="9" type="ORF">HCJ94_17675</name>
</gene>
<dbReference type="Pfam" id="PF01435">
    <property type="entry name" value="Peptidase_M48"/>
    <property type="match status" value="1"/>
</dbReference>
<dbReference type="Proteomes" id="UP000783871">
    <property type="component" value="Unassembled WGS sequence"/>
</dbReference>
<keyword evidence="7" id="KW-1133">Transmembrane helix</keyword>
<keyword evidence="7" id="KW-0812">Transmembrane</keyword>
<dbReference type="GO" id="GO:0008237">
    <property type="term" value="F:metallopeptidase activity"/>
    <property type="evidence" value="ECO:0007669"/>
    <property type="project" value="UniProtKB-KW"/>
</dbReference>
<reference evidence="9 10" key="1">
    <citation type="submission" date="2020-03" db="EMBL/GenBank/DDBJ databases">
        <title>WGS of actinomycetes isolated from Thailand.</title>
        <authorList>
            <person name="Thawai C."/>
        </authorList>
    </citation>
    <scope>NUCLEOTIDE SEQUENCE [LARGE SCALE GENOMIC DNA]</scope>
    <source>
        <strain evidence="9 10">HSS6-12</strain>
    </source>
</reference>
<evidence type="ECO:0000256" key="1">
    <source>
        <dbReference type="ARBA" id="ARBA00022670"/>
    </source>
</evidence>
<comment type="similarity">
    <text evidence="6">Belongs to the peptidase M48 family.</text>
</comment>